<reference evidence="12 13" key="1">
    <citation type="journal article" date="2015" name="Genome Biol.">
        <title>Comparative genomics of Steinernema reveals deeply conserved gene regulatory networks.</title>
        <authorList>
            <person name="Dillman A.R."/>
            <person name="Macchietto M."/>
            <person name="Porter C.F."/>
            <person name="Rogers A."/>
            <person name="Williams B."/>
            <person name="Antoshechkin I."/>
            <person name="Lee M.M."/>
            <person name="Goodwin Z."/>
            <person name="Lu X."/>
            <person name="Lewis E.E."/>
            <person name="Goodrich-Blair H."/>
            <person name="Stock S.P."/>
            <person name="Adams B.J."/>
            <person name="Sternberg P.W."/>
            <person name="Mortazavi A."/>
        </authorList>
    </citation>
    <scope>NUCLEOTIDE SEQUENCE [LARGE SCALE GENOMIC DNA]</scope>
    <source>
        <strain evidence="12 13">ALL</strain>
    </source>
</reference>
<evidence type="ECO:0000256" key="1">
    <source>
        <dbReference type="ARBA" id="ARBA00000632"/>
    </source>
</evidence>
<dbReference type="AlphaFoldDB" id="A0A4U5NV53"/>
<keyword evidence="13" id="KW-1185">Reference proteome</keyword>
<dbReference type="SUPFAM" id="SSF53955">
    <property type="entry name" value="Lysozyme-like"/>
    <property type="match status" value="1"/>
</dbReference>
<accession>A0A4U5NV53</accession>
<evidence type="ECO:0000256" key="4">
    <source>
        <dbReference type="ARBA" id="ARBA00022638"/>
    </source>
</evidence>
<keyword evidence="6" id="KW-0044">Antibiotic</keyword>
<dbReference type="STRING" id="34508.A0A4U5NV53"/>
<evidence type="ECO:0000313" key="12">
    <source>
        <dbReference type="EMBL" id="TKR87286.1"/>
    </source>
</evidence>
<evidence type="ECO:0000256" key="6">
    <source>
        <dbReference type="ARBA" id="ARBA00023022"/>
    </source>
</evidence>
<feature type="active site" description="Proton donor" evidence="10">
    <location>
        <position position="97"/>
    </location>
</feature>
<evidence type="ECO:0000256" key="8">
    <source>
        <dbReference type="ARBA" id="ARBA00023295"/>
    </source>
</evidence>
<evidence type="ECO:0000256" key="2">
    <source>
        <dbReference type="ARBA" id="ARBA00012732"/>
    </source>
</evidence>
<evidence type="ECO:0000256" key="3">
    <source>
        <dbReference type="ARBA" id="ARBA00022529"/>
    </source>
</evidence>
<keyword evidence="8" id="KW-0326">Glycosidase</keyword>
<evidence type="ECO:0000256" key="9">
    <source>
        <dbReference type="ARBA" id="ARBA00031262"/>
    </source>
</evidence>
<feature type="disulfide bond" evidence="11">
    <location>
        <begin position="89"/>
        <end position="173"/>
    </location>
</feature>
<name>A0A4U5NV53_STECR</name>
<evidence type="ECO:0000256" key="7">
    <source>
        <dbReference type="ARBA" id="ARBA00023157"/>
    </source>
</evidence>
<dbReference type="PANTHER" id="PTHR11195">
    <property type="entry name" value="DESTABILASE-RELATED"/>
    <property type="match status" value="1"/>
</dbReference>
<comment type="catalytic activity">
    <reaction evidence="1">
        <text>Hydrolysis of (1-&gt;4)-beta-linkages between N-acetylmuramic acid and N-acetyl-D-glucosamine residues in a peptidoglycan and between N-acetyl-D-glucosamine residues in chitodextrins.</text>
        <dbReference type="EC" id="3.2.1.17"/>
    </reaction>
</comment>
<dbReference type="OrthoDB" id="6337871at2759"/>
<dbReference type="Pfam" id="PF05497">
    <property type="entry name" value="Destabilase"/>
    <property type="match status" value="1"/>
</dbReference>
<evidence type="ECO:0000256" key="5">
    <source>
        <dbReference type="ARBA" id="ARBA00022801"/>
    </source>
</evidence>
<dbReference type="EC" id="3.2.1.17" evidence="2"/>
<dbReference type="InterPro" id="IPR023346">
    <property type="entry name" value="Lysozyme-like_dom_sf"/>
</dbReference>
<keyword evidence="7 11" id="KW-1015">Disulfide bond</keyword>
<dbReference type="FunFam" id="1.10.530.10:FF:000023">
    <property type="entry name" value="Invertebrate-type lysozyme"/>
    <property type="match status" value="1"/>
</dbReference>
<proteinExistence type="predicted"/>
<dbReference type="EMBL" id="AZBU02000003">
    <property type="protein sequence ID" value="TKR87286.1"/>
    <property type="molecule type" value="Genomic_DNA"/>
</dbReference>
<organism evidence="12 13">
    <name type="scientific">Steinernema carpocapsae</name>
    <name type="common">Entomopathogenic nematode</name>
    <dbReference type="NCBI Taxonomy" id="34508"/>
    <lineage>
        <taxon>Eukaryota</taxon>
        <taxon>Metazoa</taxon>
        <taxon>Ecdysozoa</taxon>
        <taxon>Nematoda</taxon>
        <taxon>Chromadorea</taxon>
        <taxon>Rhabditida</taxon>
        <taxon>Tylenchina</taxon>
        <taxon>Panagrolaimomorpha</taxon>
        <taxon>Strongyloidoidea</taxon>
        <taxon>Steinernematidae</taxon>
        <taxon>Steinernema</taxon>
    </lineage>
</organism>
<dbReference type="CDD" id="cd16890">
    <property type="entry name" value="lyz_i"/>
    <property type="match status" value="1"/>
</dbReference>
<dbReference type="Proteomes" id="UP000298663">
    <property type="component" value="Unassembled WGS sequence"/>
</dbReference>
<feature type="disulfide bond" evidence="11">
    <location>
        <begin position="94"/>
        <end position="100"/>
    </location>
</feature>
<feature type="disulfide bond" evidence="11">
    <location>
        <begin position="105"/>
        <end position="114"/>
    </location>
</feature>
<protein>
    <recommendedName>
        <fullName evidence="2">lysozyme</fullName>
        <ecNumber evidence="2">3.2.1.17</ecNumber>
    </recommendedName>
    <alternativeName>
        <fullName evidence="9">1,4-beta-N-acetylmuramidase</fullName>
    </alternativeName>
</protein>
<feature type="disulfide bond" evidence="11">
    <location>
        <begin position="127"/>
        <end position="155"/>
    </location>
</feature>
<evidence type="ECO:0000313" key="13">
    <source>
        <dbReference type="Proteomes" id="UP000298663"/>
    </source>
</evidence>
<dbReference type="PANTHER" id="PTHR11195:SF13">
    <property type="entry name" value="INVERTEBRATE-TYPE LYSOZYME 2-RELATED"/>
    <property type="match status" value="1"/>
</dbReference>
<comment type="caution">
    <text evidence="12">The sequence shown here is derived from an EMBL/GenBank/DDBJ whole genome shotgun (WGS) entry which is preliminary data.</text>
</comment>
<keyword evidence="4" id="KW-0081">Bacteriolytic enzyme</keyword>
<dbReference type="GO" id="GO:0003796">
    <property type="term" value="F:lysozyme activity"/>
    <property type="evidence" value="ECO:0007669"/>
    <property type="project" value="UniProtKB-EC"/>
</dbReference>
<dbReference type="GO" id="GO:0031640">
    <property type="term" value="P:killing of cells of another organism"/>
    <property type="evidence" value="ECO:0007669"/>
    <property type="project" value="UniProtKB-KW"/>
</dbReference>
<dbReference type="PROSITE" id="PS51909">
    <property type="entry name" value="LYSOZYME_I"/>
    <property type="match status" value="1"/>
</dbReference>
<dbReference type="InterPro" id="IPR008597">
    <property type="entry name" value="Invert_lysozyme"/>
</dbReference>
<feature type="disulfide bond" evidence="11">
    <location>
        <begin position="145"/>
        <end position="151"/>
    </location>
</feature>
<evidence type="ECO:0000256" key="11">
    <source>
        <dbReference type="PIRSR" id="PIRSR608597-3"/>
    </source>
</evidence>
<feature type="active site" description="Nucleophile" evidence="10">
    <location>
        <position position="108"/>
    </location>
</feature>
<dbReference type="GO" id="GO:0050830">
    <property type="term" value="P:defense response to Gram-positive bacterium"/>
    <property type="evidence" value="ECO:0007669"/>
    <property type="project" value="UniProtKB-ARBA"/>
</dbReference>
<keyword evidence="5" id="KW-0378">Hydrolase</keyword>
<keyword evidence="3" id="KW-0929">Antimicrobial</keyword>
<gene>
    <name evidence="12" type="ORF">L596_011704</name>
</gene>
<dbReference type="Gene3D" id="1.10.530.10">
    <property type="match status" value="1"/>
</dbReference>
<evidence type="ECO:0000256" key="10">
    <source>
        <dbReference type="PIRSR" id="PIRSR608597-1"/>
    </source>
</evidence>
<feature type="disulfide bond" evidence="11">
    <location>
        <begin position="92"/>
        <end position="205"/>
    </location>
</feature>
<sequence>MVPPRRRLAPFGCVCPSRSDESKKTKSNAFGQKQKLEIGRLSQQERNLVYNSGGYKSRWPNQGHPPLDRMYFKLALLAFFAVLVVSKNCLQCICQVESGCKPIGCNPDQGSLSCGYFQIKLPYYQDCGTPGKKPGELDTTAWKRCADDYNCASQCVHNYIKRYASKCPGKSACQQMSRLHNGGPNGCNVGGTAGYWNKVKTCCGCN</sequence>
<reference evidence="12 13" key="2">
    <citation type="journal article" date="2019" name="G3 (Bethesda)">
        <title>Hybrid Assembly of the Genome of the Entomopathogenic Nematode Steinernema carpocapsae Identifies the X-Chromosome.</title>
        <authorList>
            <person name="Serra L."/>
            <person name="Macchietto M."/>
            <person name="Macias-Munoz A."/>
            <person name="McGill C.J."/>
            <person name="Rodriguez I.M."/>
            <person name="Rodriguez B."/>
            <person name="Murad R."/>
            <person name="Mortazavi A."/>
        </authorList>
    </citation>
    <scope>NUCLEOTIDE SEQUENCE [LARGE SCALE GENOMIC DNA]</scope>
    <source>
        <strain evidence="12 13">ALL</strain>
    </source>
</reference>